<dbReference type="PANTHER" id="PTHR31465:SF1">
    <property type="entry name" value="PROTEIN RTA1-RELATED"/>
    <property type="match status" value="1"/>
</dbReference>
<dbReference type="Pfam" id="PF04479">
    <property type="entry name" value="RTA1"/>
    <property type="match status" value="1"/>
</dbReference>
<keyword evidence="2 5" id="KW-0812">Transmembrane</keyword>
<feature type="transmembrane region" description="Helical" evidence="5">
    <location>
        <begin position="236"/>
        <end position="256"/>
    </location>
</feature>
<dbReference type="PANTHER" id="PTHR31465">
    <property type="entry name" value="PROTEIN RTA1-RELATED"/>
    <property type="match status" value="1"/>
</dbReference>
<feature type="transmembrane region" description="Helical" evidence="5">
    <location>
        <begin position="276"/>
        <end position="295"/>
    </location>
</feature>
<proteinExistence type="predicted"/>
<name>A0ABR3F6Z7_9AGAR</name>
<reference evidence="7 8" key="1">
    <citation type="submission" date="2024-02" db="EMBL/GenBank/DDBJ databases">
        <title>A draft genome for the cacao thread blight pathogen Marasmius crinis-equi.</title>
        <authorList>
            <person name="Cohen S.P."/>
            <person name="Baruah I.K."/>
            <person name="Amoako-Attah I."/>
            <person name="Bukari Y."/>
            <person name="Meinhardt L.W."/>
            <person name="Bailey B.A."/>
        </authorList>
    </citation>
    <scope>NUCLEOTIDE SEQUENCE [LARGE SCALE GENOMIC DNA]</scope>
    <source>
        <strain evidence="7 8">GH-76</strain>
    </source>
</reference>
<dbReference type="Proteomes" id="UP001465976">
    <property type="component" value="Unassembled WGS sequence"/>
</dbReference>
<feature type="chain" id="PRO_5046263145" description="RTA1-domain-containing protein" evidence="6">
    <location>
        <begin position="26"/>
        <end position="340"/>
    </location>
</feature>
<evidence type="ECO:0000256" key="5">
    <source>
        <dbReference type="SAM" id="Phobius"/>
    </source>
</evidence>
<evidence type="ECO:0000313" key="7">
    <source>
        <dbReference type="EMBL" id="KAL0571029.1"/>
    </source>
</evidence>
<evidence type="ECO:0000256" key="2">
    <source>
        <dbReference type="ARBA" id="ARBA00022692"/>
    </source>
</evidence>
<protein>
    <recommendedName>
        <fullName evidence="9">RTA1-domain-containing protein</fullName>
    </recommendedName>
</protein>
<feature type="transmembrane region" description="Helical" evidence="5">
    <location>
        <begin position="81"/>
        <end position="102"/>
    </location>
</feature>
<keyword evidence="8" id="KW-1185">Reference proteome</keyword>
<evidence type="ECO:0000313" key="8">
    <source>
        <dbReference type="Proteomes" id="UP001465976"/>
    </source>
</evidence>
<evidence type="ECO:0000256" key="3">
    <source>
        <dbReference type="ARBA" id="ARBA00022989"/>
    </source>
</evidence>
<keyword evidence="4 5" id="KW-0472">Membrane</keyword>
<feature type="transmembrane region" description="Helical" evidence="5">
    <location>
        <begin position="192"/>
        <end position="215"/>
    </location>
</feature>
<feature type="transmembrane region" description="Helical" evidence="5">
    <location>
        <begin position="114"/>
        <end position="134"/>
    </location>
</feature>
<comment type="subcellular location">
    <subcellularLocation>
        <location evidence="1">Membrane</location>
        <topology evidence="1">Multi-pass membrane protein</topology>
    </subcellularLocation>
</comment>
<keyword evidence="6" id="KW-0732">Signal</keyword>
<evidence type="ECO:0000256" key="1">
    <source>
        <dbReference type="ARBA" id="ARBA00004141"/>
    </source>
</evidence>
<dbReference type="InterPro" id="IPR007568">
    <property type="entry name" value="RTA1"/>
</dbReference>
<feature type="transmembrane region" description="Helical" evidence="5">
    <location>
        <begin position="154"/>
        <end position="172"/>
    </location>
</feature>
<feature type="transmembrane region" description="Helical" evidence="5">
    <location>
        <begin position="49"/>
        <end position="69"/>
    </location>
</feature>
<evidence type="ECO:0008006" key="9">
    <source>
        <dbReference type="Google" id="ProtNLM"/>
    </source>
</evidence>
<sequence>MASSFCKGVALACLIFSPSISVTEAKGPSVPRPDPFADPEHDPYNPLRYIASNTLTAIAVALILSVALLQTWCTIKWGGKYMLSMVIGAYFFAFGIAMRFGLHSHPQSKPIYVVFYLVVILSPCGFIAATYVLLGRLSRYLKCDEHLLVSPRRITMIFVASDVITFLIQVGGGSTATAVDDPDIRNIGVKTVLVGLVLQLASFVFFTAIFLLFIYRVHTQERAIWEMHRSKKWYDDWRVLVAALSVSCVGILVRSVYRTIEFAEGFFGHLATTEAYFYALDTLPLFVAIAVYVPFWPGRLMRYNGYDSGVGVQSWHAMADVQVKAPDPTVSSTSGTQHTQ</sequence>
<evidence type="ECO:0000256" key="6">
    <source>
        <dbReference type="SAM" id="SignalP"/>
    </source>
</evidence>
<dbReference type="EMBL" id="JBAHYK010000837">
    <property type="protein sequence ID" value="KAL0571029.1"/>
    <property type="molecule type" value="Genomic_DNA"/>
</dbReference>
<evidence type="ECO:0000256" key="4">
    <source>
        <dbReference type="ARBA" id="ARBA00023136"/>
    </source>
</evidence>
<accession>A0ABR3F6Z7</accession>
<organism evidence="7 8">
    <name type="scientific">Marasmius crinis-equi</name>
    <dbReference type="NCBI Taxonomy" id="585013"/>
    <lineage>
        <taxon>Eukaryota</taxon>
        <taxon>Fungi</taxon>
        <taxon>Dikarya</taxon>
        <taxon>Basidiomycota</taxon>
        <taxon>Agaricomycotina</taxon>
        <taxon>Agaricomycetes</taxon>
        <taxon>Agaricomycetidae</taxon>
        <taxon>Agaricales</taxon>
        <taxon>Marasmiineae</taxon>
        <taxon>Marasmiaceae</taxon>
        <taxon>Marasmius</taxon>
    </lineage>
</organism>
<comment type="caution">
    <text evidence="7">The sequence shown here is derived from an EMBL/GenBank/DDBJ whole genome shotgun (WGS) entry which is preliminary data.</text>
</comment>
<feature type="signal peptide" evidence="6">
    <location>
        <begin position="1"/>
        <end position="25"/>
    </location>
</feature>
<gene>
    <name evidence="7" type="ORF">V5O48_010936</name>
</gene>
<keyword evidence="3 5" id="KW-1133">Transmembrane helix</keyword>